<feature type="compositionally biased region" description="Polar residues" evidence="2">
    <location>
        <begin position="300"/>
        <end position="311"/>
    </location>
</feature>
<dbReference type="AlphaFoldDB" id="A0A285X3A7"/>
<accession>A0A285X3A7</accession>
<feature type="coiled-coil region" evidence="1">
    <location>
        <begin position="498"/>
        <end position="552"/>
    </location>
</feature>
<reference evidence="5" key="1">
    <citation type="submission" date="2017-09" db="EMBL/GenBank/DDBJ databases">
        <authorList>
            <person name="Varghese N."/>
            <person name="Submissions S."/>
        </authorList>
    </citation>
    <scope>NUCLEOTIDE SEQUENCE [LARGE SCALE GENOMIC DNA]</scope>
    <source>
        <strain evidence="5">CGMCC 1.12641</strain>
    </source>
</reference>
<dbReference type="GO" id="GO:0006302">
    <property type="term" value="P:double-strand break repair"/>
    <property type="evidence" value="ECO:0007669"/>
    <property type="project" value="InterPro"/>
</dbReference>
<dbReference type="InterPro" id="IPR038729">
    <property type="entry name" value="Rad50/SbcC_AAA"/>
</dbReference>
<feature type="region of interest" description="Disordered" evidence="2">
    <location>
        <begin position="297"/>
        <end position="318"/>
    </location>
</feature>
<dbReference type="Gene3D" id="3.40.50.300">
    <property type="entry name" value="P-loop containing nucleotide triphosphate hydrolases"/>
    <property type="match status" value="1"/>
</dbReference>
<feature type="coiled-coil region" evidence="1">
    <location>
        <begin position="233"/>
        <end position="260"/>
    </location>
</feature>
<evidence type="ECO:0000313" key="4">
    <source>
        <dbReference type="EMBL" id="SOC79850.1"/>
    </source>
</evidence>
<dbReference type="Pfam" id="PF13476">
    <property type="entry name" value="AAA_23"/>
    <property type="match status" value="1"/>
</dbReference>
<dbReference type="GO" id="GO:0016887">
    <property type="term" value="F:ATP hydrolysis activity"/>
    <property type="evidence" value="ECO:0007669"/>
    <property type="project" value="InterPro"/>
</dbReference>
<keyword evidence="1" id="KW-0175">Coiled coil</keyword>
<dbReference type="SUPFAM" id="SSF52540">
    <property type="entry name" value="P-loop containing nucleoside triphosphate hydrolases"/>
    <property type="match status" value="1"/>
</dbReference>
<dbReference type="PANTHER" id="PTHR32114">
    <property type="entry name" value="ABC TRANSPORTER ABCH.3"/>
    <property type="match status" value="1"/>
</dbReference>
<name>A0A285X3A7_9FLAO</name>
<feature type="coiled-coil region" evidence="1">
    <location>
        <begin position="398"/>
        <end position="456"/>
    </location>
</feature>
<organism evidence="4 5">
    <name type="scientific">Salinimicrobium sediminis</name>
    <dbReference type="NCBI Taxonomy" id="1343891"/>
    <lineage>
        <taxon>Bacteria</taxon>
        <taxon>Pseudomonadati</taxon>
        <taxon>Bacteroidota</taxon>
        <taxon>Flavobacteriia</taxon>
        <taxon>Flavobacteriales</taxon>
        <taxon>Flavobacteriaceae</taxon>
        <taxon>Salinimicrobium</taxon>
    </lineage>
</organism>
<evidence type="ECO:0000313" key="5">
    <source>
        <dbReference type="Proteomes" id="UP000219193"/>
    </source>
</evidence>
<dbReference type="InterPro" id="IPR027417">
    <property type="entry name" value="P-loop_NTPase"/>
</dbReference>
<keyword evidence="5" id="KW-1185">Reference proteome</keyword>
<feature type="domain" description="Rad50/SbcC-type AAA" evidence="3">
    <location>
        <begin position="8"/>
        <end position="345"/>
    </location>
</feature>
<evidence type="ECO:0000256" key="2">
    <source>
        <dbReference type="SAM" id="MobiDB-lite"/>
    </source>
</evidence>
<dbReference type="Proteomes" id="UP000219193">
    <property type="component" value="Unassembled WGS sequence"/>
</dbReference>
<protein>
    <submittedName>
        <fullName evidence="4">AAA domain-containing protein</fullName>
    </submittedName>
</protein>
<evidence type="ECO:0000259" key="3">
    <source>
        <dbReference type="Pfam" id="PF13476"/>
    </source>
</evidence>
<sequence length="674" mass="77142">MKTIFLKKLTLVNFKGIRNLTIKFGKETGIYGANGTGKTTVFDAFCFILFGKDSTDRTNFEIKTLDPLNNPIPKIDHEVEALITVDGEEINIKRTFREKWVKKRGALESEFGGNETLYYWNDVPMTLRDYTAKISNLVDESVFKLITSPTAFNSLKWQDQRQVLIDITGGVTDYDVAKGNPDFEKLMSKLTNKSLEEYQKQIASSIRKAKDEIKMIPTRIDEVQRNKPEAIDFTEVRRDLAANEKELASLENQISDKVAAQQEILNRRQDKQQEIYSLKSDLQKIEFEARQEAQRHIQKESSAVDNLTKQLSDSRDSLQKSERTLAQLKAVLKNEQGDIELYEQKNDHIRAEWNKRNADEFKMDENACKCPTCERAFDAEDVEAKKKEFFANFQKAKMQDLEELSKKGKRNKEKIEAAKQEVETLIGRISKGEALIENLNSEVDNIKTQLEAEKNRTEVKSQAEIVEEILEKNAGYWTIQTRIGELEEALKNEEGVDMQDLKEKKAKYLEAISQIKSRLQAEEQIKQADKRIADLQKEESDLAQQIADYERDQFTIEQFIKAKIDKLEGMINERFRFVNFKLFETQVNGGEVPTCKALINGVPFSDANTASKINAGIDIINTLCDHYRVSAPIFIDNRESVVDLIDSQSQIINLIVSGGDKKLRVEAPELAEAV</sequence>
<dbReference type="OrthoDB" id="1698838at2"/>
<evidence type="ECO:0000256" key="1">
    <source>
        <dbReference type="SAM" id="Coils"/>
    </source>
</evidence>
<dbReference type="RefSeq" id="WP_097055552.1">
    <property type="nucleotide sequence ID" value="NZ_OCMF01000001.1"/>
</dbReference>
<dbReference type="EMBL" id="OCMF01000001">
    <property type="protein sequence ID" value="SOC79850.1"/>
    <property type="molecule type" value="Genomic_DNA"/>
</dbReference>
<proteinExistence type="predicted"/>
<gene>
    <name evidence="4" type="ORF">SAMN06296241_1388</name>
</gene>
<dbReference type="PANTHER" id="PTHR32114:SF2">
    <property type="entry name" value="ABC TRANSPORTER ABCH.3"/>
    <property type="match status" value="1"/>
</dbReference>